<dbReference type="InterPro" id="IPR008271">
    <property type="entry name" value="Ser/Thr_kinase_AS"/>
</dbReference>
<keyword evidence="5" id="KW-0808">Transferase</keyword>
<dbReference type="Pfam" id="PF26031">
    <property type="entry name" value="IREH1"/>
    <property type="match status" value="1"/>
</dbReference>
<dbReference type="InterPro" id="IPR011009">
    <property type="entry name" value="Kinase-like_dom_sf"/>
</dbReference>
<dbReference type="PROSITE" id="PS51285">
    <property type="entry name" value="AGC_KINASE_CTER"/>
    <property type="match status" value="1"/>
</dbReference>
<feature type="domain" description="AGC-kinase C-terminal" evidence="16">
    <location>
        <begin position="1000"/>
        <end position="1098"/>
    </location>
</feature>
<dbReference type="SUPFAM" id="SSF56112">
    <property type="entry name" value="Protein kinase-like (PK-like)"/>
    <property type="match status" value="1"/>
</dbReference>
<comment type="similarity">
    <text evidence="1">Belongs to the protein kinase superfamily. AGC Ser/Thr protein kinase family.</text>
</comment>
<gene>
    <name evidence="17" type="ORF">ANE_LOCUS11346</name>
</gene>
<dbReference type="InterPro" id="IPR000961">
    <property type="entry name" value="AGC-kinase_C"/>
</dbReference>
<reference evidence="17" key="1">
    <citation type="submission" date="2019-07" db="EMBL/GenBank/DDBJ databases">
        <authorList>
            <person name="Dittberner H."/>
        </authorList>
    </citation>
    <scope>NUCLEOTIDE SEQUENCE [LARGE SCALE GENOMIC DNA]</scope>
</reference>
<dbReference type="EC" id="2.7.11.1" evidence="2"/>
<evidence type="ECO:0000256" key="3">
    <source>
        <dbReference type="ARBA" id="ARBA00022527"/>
    </source>
</evidence>
<dbReference type="CDD" id="cd05579">
    <property type="entry name" value="STKc_MAST_like"/>
    <property type="match status" value="1"/>
</dbReference>
<protein>
    <recommendedName>
        <fullName evidence="2">non-specific serine/threonine protein kinase</fullName>
        <ecNumber evidence="2">2.7.11.1</ecNumber>
    </recommendedName>
</protein>
<dbReference type="PROSITE" id="PS50011">
    <property type="entry name" value="PROTEIN_KINASE_DOM"/>
    <property type="match status" value="1"/>
</dbReference>
<dbReference type="FunFam" id="3.30.200.20:FF:000147">
    <property type="entry name" value="probable serine/threonine protein kinase IREH1"/>
    <property type="match status" value="1"/>
</dbReference>
<evidence type="ECO:0000256" key="6">
    <source>
        <dbReference type="ARBA" id="ARBA00022723"/>
    </source>
</evidence>
<comment type="catalytic activity">
    <reaction evidence="12">
        <text>L-threonyl-[protein] + ATP = O-phospho-L-threonyl-[protein] + ADP + H(+)</text>
        <dbReference type="Rhea" id="RHEA:46608"/>
        <dbReference type="Rhea" id="RHEA-COMP:11060"/>
        <dbReference type="Rhea" id="RHEA-COMP:11605"/>
        <dbReference type="ChEBI" id="CHEBI:15378"/>
        <dbReference type="ChEBI" id="CHEBI:30013"/>
        <dbReference type="ChEBI" id="CHEBI:30616"/>
        <dbReference type="ChEBI" id="CHEBI:61977"/>
        <dbReference type="ChEBI" id="CHEBI:456216"/>
        <dbReference type="EC" id="2.7.11.1"/>
    </reaction>
</comment>
<keyword evidence="7" id="KW-0547">Nucleotide-binding</keyword>
<evidence type="ECO:0000256" key="9">
    <source>
        <dbReference type="ARBA" id="ARBA00022777"/>
    </source>
</evidence>
<organism evidence="17 18">
    <name type="scientific">Arabis nemorensis</name>
    <dbReference type="NCBI Taxonomy" id="586526"/>
    <lineage>
        <taxon>Eukaryota</taxon>
        <taxon>Viridiplantae</taxon>
        <taxon>Streptophyta</taxon>
        <taxon>Embryophyta</taxon>
        <taxon>Tracheophyta</taxon>
        <taxon>Spermatophyta</taxon>
        <taxon>Magnoliopsida</taxon>
        <taxon>eudicotyledons</taxon>
        <taxon>Gunneridae</taxon>
        <taxon>Pentapetalae</taxon>
        <taxon>rosids</taxon>
        <taxon>malvids</taxon>
        <taxon>Brassicales</taxon>
        <taxon>Brassicaceae</taxon>
        <taxon>Arabideae</taxon>
        <taxon>Arabis</taxon>
    </lineage>
</organism>
<evidence type="ECO:0000256" key="14">
    <source>
        <dbReference type="SAM" id="MobiDB-lite"/>
    </source>
</evidence>
<feature type="domain" description="Protein kinase" evidence="15">
    <location>
        <begin position="720"/>
        <end position="999"/>
    </location>
</feature>
<keyword evidence="10" id="KW-0862">Zinc</keyword>
<feature type="compositionally biased region" description="Basic and acidic residues" evidence="14">
    <location>
        <begin position="32"/>
        <end position="48"/>
    </location>
</feature>
<keyword evidence="11" id="KW-0067">ATP-binding</keyword>
<name>A0A565BGY6_9BRAS</name>
<evidence type="ECO:0000256" key="1">
    <source>
        <dbReference type="ARBA" id="ARBA00009903"/>
    </source>
</evidence>
<comment type="catalytic activity">
    <reaction evidence="13">
        <text>L-seryl-[protein] + ATP = O-phospho-L-seryl-[protein] + ADP + H(+)</text>
        <dbReference type="Rhea" id="RHEA:17989"/>
        <dbReference type="Rhea" id="RHEA-COMP:9863"/>
        <dbReference type="Rhea" id="RHEA-COMP:11604"/>
        <dbReference type="ChEBI" id="CHEBI:15378"/>
        <dbReference type="ChEBI" id="CHEBI:29999"/>
        <dbReference type="ChEBI" id="CHEBI:30616"/>
        <dbReference type="ChEBI" id="CHEBI:83421"/>
        <dbReference type="ChEBI" id="CHEBI:456216"/>
        <dbReference type="EC" id="2.7.11.1"/>
    </reaction>
</comment>
<dbReference type="GO" id="GO:0035556">
    <property type="term" value="P:intracellular signal transduction"/>
    <property type="evidence" value="ECO:0007669"/>
    <property type="project" value="TreeGrafter"/>
</dbReference>
<dbReference type="GO" id="GO:0008270">
    <property type="term" value="F:zinc ion binding"/>
    <property type="evidence" value="ECO:0007669"/>
    <property type="project" value="UniProtKB-KW"/>
</dbReference>
<dbReference type="Proteomes" id="UP000489600">
    <property type="component" value="Unassembled WGS sequence"/>
</dbReference>
<evidence type="ECO:0000256" key="12">
    <source>
        <dbReference type="ARBA" id="ARBA00047899"/>
    </source>
</evidence>
<evidence type="ECO:0000256" key="10">
    <source>
        <dbReference type="ARBA" id="ARBA00022833"/>
    </source>
</evidence>
<dbReference type="PANTHER" id="PTHR24356:SF352">
    <property type="entry name" value="SERINE_THREONINE PROTEIN KINASE IRE3-RELATED"/>
    <property type="match status" value="1"/>
</dbReference>
<dbReference type="AlphaFoldDB" id="A0A565BGY6"/>
<dbReference type="Gene3D" id="3.30.200.20">
    <property type="entry name" value="Phosphorylase Kinase, domain 1"/>
    <property type="match status" value="1"/>
</dbReference>
<dbReference type="Pfam" id="PF00069">
    <property type="entry name" value="Pkinase"/>
    <property type="match status" value="1"/>
</dbReference>
<accession>A0A565BGY6</accession>
<evidence type="ECO:0000259" key="16">
    <source>
        <dbReference type="PROSITE" id="PS51285"/>
    </source>
</evidence>
<evidence type="ECO:0000256" key="7">
    <source>
        <dbReference type="ARBA" id="ARBA00022741"/>
    </source>
</evidence>
<evidence type="ECO:0000259" key="15">
    <source>
        <dbReference type="PROSITE" id="PS50011"/>
    </source>
</evidence>
<keyword evidence="3" id="KW-0723">Serine/threonine-protein kinase</keyword>
<sequence length="1152" mass="129487">MVFKKLFFSLKKSRSSDSSNSPRSVGSNSPVESDKKKSKSDSKEETRSPNRSLSFRLCLKTKTKDDSSKGKDASSSQVQCPNPGKSNLSSSGDETPLLTSEVKEEPTILASFLGLNRNKTRSTPLPQEGTGSDLGSGLATSGSVSGIAKKEEGSSSPALLGTGQFKVSPSYSGPVGRSEFCTPKNWYELENPRKRFHGDIKSFSHELNSKGVRSFPLWKPRGLHNVEEILILIRTKFDKEKEEVNSDLATFAWDLVGFLNSHHELQLQIEDLLLLARKCVETTPGEFWFHCEHIVQKLDDRRQDLSPGLLKQLHTRMLFILTRCTRLLQLYNENWEQEVVQLRQSRVLHSADKRVCTGEVRDWMVWKRFSSPASKGVKESAVSKEQNDSKVEPPKVIIPFEEISILCRICEEEVCTTYVEDHSRICALADKYDKKSVSVDERLVALAVTLDKIIEFVQNNSLAAVESPDGMKISNASLTEESDILSPKAKRRDWSRRVSEDMLDCFLEADNSAFMDDIRCRTSVSCRTRFGLKSDQGMTTSPAGRMTPRSPIPTPKPDLIELLLGGRVALHDQDDIPQMSELAVIAICAASVNPDGDHSTELLLSCLQDLKVVIKSRKFDALIVETFGKRIENFIIVQIYYALQLLSVEARIAYGGNVFHEYFSLLCRKKYLQLCKILGDQKVDLSSTVIDEDAPLEDDVVRSLRKSPVHPRDRTSIEDFEIIKEISRGAFGRVCLAKKRMTGDIFAIKVLKKADMIRKNAVKSILAERDILINVRNPFVVRFFYSFTCPKKLYLVMEYLNGGDFYSLLRKLGSLDESIACVYIAEIGVVHRDLKPDNLLISHDGHVKLTDFGLSKVGLINSTDDLSGPVLSGTSLLVEEKPKLPASEHQLEQQDKQSAVGTPDYLAPEILLGTEHGAAVDWWSVGIILFELIVGIPPFNADHPQEIFENILNRNIPWPRVPEDMSPEARDLIDRLLTKDPKQRLGARGAAEVKQHIFFEGINWDTLGEQKAAFVPDSKNALDTSYFQSRYSSSISDEQCVPTKEKEYSSDRGSSGCFSNHHNEGVDERDELVEFEMSEDHPFNNYSLKIQVWIEAIDLVVYELALDPIQIKNCLRQEENGYRNINWTQNGEANAVIGVLREVVKCCMKAIK</sequence>
<keyword evidence="18" id="KW-1185">Reference proteome</keyword>
<evidence type="ECO:0000256" key="4">
    <source>
        <dbReference type="ARBA" id="ARBA00022553"/>
    </source>
</evidence>
<feature type="region of interest" description="Disordered" evidence="14">
    <location>
        <begin position="8"/>
        <end position="161"/>
    </location>
</feature>
<dbReference type="PANTHER" id="PTHR24356">
    <property type="entry name" value="SERINE/THREONINE-PROTEIN KINASE"/>
    <property type="match status" value="1"/>
</dbReference>
<dbReference type="PROSITE" id="PS00108">
    <property type="entry name" value="PROTEIN_KINASE_ST"/>
    <property type="match status" value="1"/>
</dbReference>
<dbReference type="InterPro" id="IPR058783">
    <property type="entry name" value="IREH1/IRE-like_N"/>
</dbReference>
<evidence type="ECO:0000256" key="13">
    <source>
        <dbReference type="ARBA" id="ARBA00048679"/>
    </source>
</evidence>
<dbReference type="GO" id="GO:0004674">
    <property type="term" value="F:protein serine/threonine kinase activity"/>
    <property type="evidence" value="ECO:0007669"/>
    <property type="project" value="UniProtKB-KW"/>
</dbReference>
<keyword evidence="9" id="KW-0418">Kinase</keyword>
<evidence type="ECO:0000313" key="18">
    <source>
        <dbReference type="Proteomes" id="UP000489600"/>
    </source>
</evidence>
<keyword evidence="8" id="KW-0863">Zinc-finger</keyword>
<keyword evidence="6" id="KW-0479">Metal-binding</keyword>
<dbReference type="GO" id="GO:0005524">
    <property type="term" value="F:ATP binding"/>
    <property type="evidence" value="ECO:0007669"/>
    <property type="project" value="UniProtKB-KW"/>
</dbReference>
<proteinExistence type="inferred from homology"/>
<evidence type="ECO:0000313" key="17">
    <source>
        <dbReference type="EMBL" id="VVB00902.1"/>
    </source>
</evidence>
<feature type="compositionally biased region" description="Polar residues" evidence="14">
    <location>
        <begin position="77"/>
        <end position="93"/>
    </location>
</feature>
<evidence type="ECO:0000256" key="11">
    <source>
        <dbReference type="ARBA" id="ARBA00022840"/>
    </source>
</evidence>
<feature type="compositionally biased region" description="Low complexity" evidence="14">
    <location>
        <begin position="8"/>
        <end position="31"/>
    </location>
</feature>
<evidence type="ECO:0000256" key="2">
    <source>
        <dbReference type="ARBA" id="ARBA00012513"/>
    </source>
</evidence>
<dbReference type="OrthoDB" id="162894at2759"/>
<evidence type="ECO:0000256" key="8">
    <source>
        <dbReference type="ARBA" id="ARBA00022771"/>
    </source>
</evidence>
<evidence type="ECO:0000256" key="5">
    <source>
        <dbReference type="ARBA" id="ARBA00022679"/>
    </source>
</evidence>
<dbReference type="Gene3D" id="1.10.510.10">
    <property type="entry name" value="Transferase(Phosphotransferase) domain 1"/>
    <property type="match status" value="1"/>
</dbReference>
<dbReference type="SMART" id="SM00220">
    <property type="entry name" value="S_TKc"/>
    <property type="match status" value="1"/>
</dbReference>
<comment type="caution">
    <text evidence="17">The sequence shown here is derived from an EMBL/GenBank/DDBJ whole genome shotgun (WGS) entry which is preliminary data.</text>
</comment>
<feature type="compositionally biased region" description="Basic and acidic residues" evidence="14">
    <location>
        <begin position="62"/>
        <end position="72"/>
    </location>
</feature>
<keyword evidence="4" id="KW-0597">Phosphoprotein</keyword>
<dbReference type="InterPro" id="IPR000719">
    <property type="entry name" value="Prot_kinase_dom"/>
</dbReference>
<dbReference type="FunFam" id="1.10.510.10:FF:001418">
    <property type="entry name" value="Serine/threonine protein kinase 15"/>
    <property type="match status" value="1"/>
</dbReference>
<dbReference type="EMBL" id="CABITT030000004">
    <property type="protein sequence ID" value="VVB00902.1"/>
    <property type="molecule type" value="Genomic_DNA"/>
</dbReference>
<dbReference type="InterPro" id="IPR050236">
    <property type="entry name" value="Ser_Thr_kinase_AGC"/>
</dbReference>